<dbReference type="EMBL" id="CP045652">
    <property type="protein sequence ID" value="QGA26109.1"/>
    <property type="molecule type" value="Genomic_DNA"/>
</dbReference>
<gene>
    <name evidence="3" type="ORF">GFH32_07135</name>
</gene>
<reference evidence="3 4" key="1">
    <citation type="submission" date="2019-10" db="EMBL/GenBank/DDBJ databases">
        <authorList>
            <person name="Dong K."/>
        </authorList>
    </citation>
    <scope>NUCLEOTIDE SEQUENCE [LARGE SCALE GENOMIC DNA]</scope>
    <source>
        <strain evidence="4">dk4302</strain>
    </source>
</reference>
<sequence>MKHVLLVPIDFSENAWIAACYAAELAKKYDWNIQLLHVYQTFSRLLATQEFKDAVSVHNIAAAEQDMEAFNTRFRATYPDIDCTAACMEGNLNDIVLALIEANPIKFLVMGTKGASGLVNVALGSNTYELIRHSPIGVLAVPASAKSFKLEKVGFLTNFKENDVEILKDFIGRTSPSLQVALLHVNEVNKKPKNEDILFWQERLMKDIGINELTYHDYEMVNRLDVNEPIPYAVERLVEEEAVDLLLVSYTRKSFFRNLFSRSLPKTIANKLTIPTYFRKDD</sequence>
<dbReference type="Pfam" id="PF00582">
    <property type="entry name" value="Usp"/>
    <property type="match status" value="1"/>
</dbReference>
<comment type="similarity">
    <text evidence="1">Belongs to the universal stress protein A family.</text>
</comment>
<dbReference type="PANTHER" id="PTHR46268">
    <property type="entry name" value="STRESS RESPONSE PROTEIN NHAX"/>
    <property type="match status" value="1"/>
</dbReference>
<dbReference type="InterPro" id="IPR006016">
    <property type="entry name" value="UspA"/>
</dbReference>
<keyword evidence="4" id="KW-1185">Reference proteome</keyword>
<dbReference type="SUPFAM" id="SSF52402">
    <property type="entry name" value="Adenine nucleotide alpha hydrolases-like"/>
    <property type="match status" value="1"/>
</dbReference>
<name>A0A5Q0QAD4_9SPHI</name>
<evidence type="ECO:0000313" key="3">
    <source>
        <dbReference type="EMBL" id="QGA26109.1"/>
    </source>
</evidence>
<dbReference type="Gene3D" id="3.40.50.12370">
    <property type="match status" value="1"/>
</dbReference>
<dbReference type="CDD" id="cd00293">
    <property type="entry name" value="USP-like"/>
    <property type="match status" value="1"/>
</dbReference>
<feature type="domain" description="UspA" evidence="2">
    <location>
        <begin position="4"/>
        <end position="142"/>
    </location>
</feature>
<evidence type="ECO:0000256" key="1">
    <source>
        <dbReference type="ARBA" id="ARBA00008791"/>
    </source>
</evidence>
<dbReference type="AlphaFoldDB" id="A0A5Q0QAD4"/>
<accession>A0A5Q0QAD4</accession>
<proteinExistence type="inferred from homology"/>
<evidence type="ECO:0000313" key="4">
    <source>
        <dbReference type="Proteomes" id="UP000326921"/>
    </source>
</evidence>
<dbReference type="KEGG" id="sphe:GFH32_07135"/>
<dbReference type="PANTHER" id="PTHR46268:SF6">
    <property type="entry name" value="UNIVERSAL STRESS PROTEIN UP12"/>
    <property type="match status" value="1"/>
</dbReference>
<organism evidence="3 4">
    <name type="scientific">Sphingobacterium zhuxiongii</name>
    <dbReference type="NCBI Taxonomy" id="2662364"/>
    <lineage>
        <taxon>Bacteria</taxon>
        <taxon>Pseudomonadati</taxon>
        <taxon>Bacteroidota</taxon>
        <taxon>Sphingobacteriia</taxon>
        <taxon>Sphingobacteriales</taxon>
        <taxon>Sphingobacteriaceae</taxon>
        <taxon>Sphingobacterium</taxon>
    </lineage>
</organism>
<dbReference type="RefSeq" id="WP_153510640.1">
    <property type="nucleotide sequence ID" value="NZ_CP045652.1"/>
</dbReference>
<dbReference type="Proteomes" id="UP000326921">
    <property type="component" value="Chromosome"/>
</dbReference>
<protein>
    <recommendedName>
        <fullName evidence="2">UspA domain-containing protein</fullName>
    </recommendedName>
</protein>
<evidence type="ECO:0000259" key="2">
    <source>
        <dbReference type="Pfam" id="PF00582"/>
    </source>
</evidence>